<keyword evidence="2" id="KW-0812">Transmembrane</keyword>
<feature type="compositionally biased region" description="Basic and acidic residues" evidence="1">
    <location>
        <begin position="1226"/>
        <end position="1236"/>
    </location>
</feature>
<keyword evidence="2" id="KW-0472">Membrane</keyword>
<dbReference type="Gene3D" id="2.10.70.10">
    <property type="entry name" value="Complement Module, domain 1"/>
    <property type="match status" value="1"/>
</dbReference>
<feature type="region of interest" description="Disordered" evidence="1">
    <location>
        <begin position="1216"/>
        <end position="1257"/>
    </location>
</feature>
<feature type="domain" description="VWFC" evidence="3">
    <location>
        <begin position="507"/>
        <end position="576"/>
    </location>
</feature>
<feature type="region of interest" description="Disordered" evidence="1">
    <location>
        <begin position="407"/>
        <end position="435"/>
    </location>
</feature>
<keyword evidence="5" id="KW-1185">Reference proteome</keyword>
<proteinExistence type="predicted"/>
<dbReference type="EMBL" id="LUCH01000256">
    <property type="protein sequence ID" value="KAF5405646.1"/>
    <property type="molecule type" value="Genomic_DNA"/>
</dbReference>
<dbReference type="InterPro" id="IPR001007">
    <property type="entry name" value="VWF_dom"/>
</dbReference>
<keyword evidence="2" id="KW-1133">Transmembrane helix</keyword>
<feature type="transmembrane region" description="Helical" evidence="2">
    <location>
        <begin position="109"/>
        <end position="131"/>
    </location>
</feature>
<dbReference type="Proteomes" id="UP000748531">
    <property type="component" value="Unassembled WGS sequence"/>
</dbReference>
<evidence type="ECO:0000259" key="3">
    <source>
        <dbReference type="PROSITE" id="PS50184"/>
    </source>
</evidence>
<evidence type="ECO:0000313" key="4">
    <source>
        <dbReference type="EMBL" id="KAF5405646.1"/>
    </source>
</evidence>
<feature type="compositionally biased region" description="Polar residues" evidence="1">
    <location>
        <begin position="414"/>
        <end position="430"/>
    </location>
</feature>
<dbReference type="PROSITE" id="PS50184">
    <property type="entry name" value="VWFC_2"/>
    <property type="match status" value="2"/>
</dbReference>
<evidence type="ECO:0000313" key="5">
    <source>
        <dbReference type="Proteomes" id="UP000748531"/>
    </source>
</evidence>
<gene>
    <name evidence="4" type="ORF">PHET_00874</name>
</gene>
<reference evidence="4" key="1">
    <citation type="submission" date="2019-05" db="EMBL/GenBank/DDBJ databases">
        <title>Annotation for the trematode Paragonimus heterotremus.</title>
        <authorList>
            <person name="Choi Y.-J."/>
        </authorList>
    </citation>
    <scope>NUCLEOTIDE SEQUENCE</scope>
    <source>
        <strain evidence="4">LC</strain>
    </source>
</reference>
<evidence type="ECO:0000256" key="2">
    <source>
        <dbReference type="SAM" id="Phobius"/>
    </source>
</evidence>
<dbReference type="PROSITE" id="PS01208">
    <property type="entry name" value="VWFC_1"/>
    <property type="match status" value="1"/>
</dbReference>
<dbReference type="SUPFAM" id="SSF57603">
    <property type="entry name" value="FnI-like domain"/>
    <property type="match status" value="1"/>
</dbReference>
<feature type="transmembrane region" description="Helical" evidence="2">
    <location>
        <begin position="805"/>
        <end position="831"/>
    </location>
</feature>
<feature type="compositionally biased region" description="Polar residues" evidence="1">
    <location>
        <begin position="1245"/>
        <end position="1257"/>
    </location>
</feature>
<evidence type="ECO:0000256" key="1">
    <source>
        <dbReference type="SAM" id="MobiDB-lite"/>
    </source>
</evidence>
<feature type="domain" description="VWFC" evidence="3">
    <location>
        <begin position="241"/>
        <end position="306"/>
    </location>
</feature>
<sequence>MRIAFGSLMQPTVSLTVPLCNKRRPFSHCNHIADPSLSILLNKKTKHNNYMRQYPRSVQSSAYLMSSTHCYTPCLQPTRIERPQISAVKESYWFVIFTLSRMHKSSPTFFQIIWLVALISYSLMLTCAVATTGDQSPSSSMLNEPFIDLFTQEQTRGHCVDSNGTLHALFTSWIEHSTCKCTCYPTARMAVSVCDGCVVVTPSPTSTATHLKTNQLKPNEININQLVGSETEQRTVTTKRKSCLYTLTGVWYHHSEIWMSAKMPCVKCRCEDGIIRCTGEPHHCPPLCLPGQQSLPPGPCCETICRGKVLQNLSTNFINCLQPKTGSLHSHGEFITVSGSCVDQKCHCVNGRWNCLDYCTPLAQMPCQPRSVVIWDPFCCPRCPGTLECTIRTDNVHIDPTKSTRSIAELDSAPVSNSEDGDTNSITSESGGALPETTRATVINNVGPKSSTVTLKAVSTPRPQLSQLPLVFTAMPGSEVALKEGHCFCLNATVLCPRPGRQIWHDDDCYYVDGHESTYYPPKSHWVPNGDACTECRCVQNRMYLCAPRTCNKLFLCPAGQQPLRKPGECCPSFCGIRQKVDDAPPVLTEAQTWDATVEERPASLGQPSTKGNPTQLKVISNKSENRKISNGCAPLGGTDQQQTEQLFPSGSRLVLARPCRSLLCICAQDEKWVCTDHCPPCIQSVESIEQLNRFPRPPMIGGCCPVCAENPTGVLVRADSKATDFGQMRDKLRPNGVESMDYGQFAPFNGRTYDGLLYTNVDRRADGSRRYDSHSNVGPYQSGAAAAAAVMVATEDHIRSSLKIYVMIATVVLFCLLGLPMAVFITWYVVNRKRKRRRQEYKVRLHQRKRKHLEAMVMAVRQRPPFAQMREMHGRAHLMSSTSTPNTDSSSPMSRIMMQQAANCAAQSYRYAPTTNQVVNEYERGSEERTNHPTNLREVALQPRRCDRSELADYYLRKNHRTNETKSVPSSPVASLVVNARPRRVKSSLKSQKPPLVALCKQEGKRVMKPRTNSQHWTDSAQASLPITPVAATTIPSQLSSKYVMAVRRTASNVSTRQLDISSQRNSKTLTRASTWLAGARAPSQMFGCFTRASTTKRVELQPGNEFTTNKNVKLTRIHKTPVAYENGEFPIFNGNGIKVDPLDDNHYSNDPFASSLIADAAEHWVRHQNQTSATRPDTLQKQAEVSRKTAIETDRDTTVRHHFVHAHRSRGIAEYQSPSTISKNEIDWKPDAKKRPMSKSPETDNTSMTDSQTPLLETKKVLTQDELSNVEALMCVNSLKTRNEELLQNKTAQVSSAVEDPTKCYETCYTWPRMRHEDHRRPTTVVYSKYPLSPTNSFATLTHAIPKRDGT</sequence>
<dbReference type="OrthoDB" id="6242526at2759"/>
<dbReference type="SMART" id="SM00214">
    <property type="entry name" value="VWC"/>
    <property type="match status" value="3"/>
</dbReference>
<comment type="caution">
    <text evidence="4">The sequence shown here is derived from an EMBL/GenBank/DDBJ whole genome shotgun (WGS) entry which is preliminary data.</text>
</comment>
<name>A0A8J4TP17_9TREM</name>
<protein>
    <recommendedName>
        <fullName evidence="3">VWFC domain-containing protein</fullName>
    </recommendedName>
</protein>
<accession>A0A8J4TP17</accession>
<organism evidence="4 5">
    <name type="scientific">Paragonimus heterotremus</name>
    <dbReference type="NCBI Taxonomy" id="100268"/>
    <lineage>
        <taxon>Eukaryota</taxon>
        <taxon>Metazoa</taxon>
        <taxon>Spiralia</taxon>
        <taxon>Lophotrochozoa</taxon>
        <taxon>Platyhelminthes</taxon>
        <taxon>Trematoda</taxon>
        <taxon>Digenea</taxon>
        <taxon>Plagiorchiida</taxon>
        <taxon>Troglotremata</taxon>
        <taxon>Troglotrematidae</taxon>
        <taxon>Paragonimus</taxon>
    </lineage>
</organism>